<evidence type="ECO:0000313" key="5">
    <source>
        <dbReference type="Proteomes" id="UP000284751"/>
    </source>
</evidence>
<evidence type="ECO:0000256" key="3">
    <source>
        <dbReference type="ARBA" id="ARBA00022629"/>
    </source>
</evidence>
<evidence type="ECO:0000313" key="4">
    <source>
        <dbReference type="EMBL" id="RGQ35280.1"/>
    </source>
</evidence>
<keyword evidence="3" id="KW-0859">Xylose metabolism</keyword>
<proteinExistence type="inferred from homology"/>
<sequence>MPKVDKSIVGIHNKEAVINTIRDNSPIFRAEIARLTGLSIPTVMKITDEFKESGLIYESGKRTSEVGKPPKLLSFVPDAKYIIGVDVGTTHVGAVLMDLSARILLREWVPTHDGHAFPQVLEQTIQCIQKILDASSEYAGKILGIGVGVPGLISVETGKIILLPLSAGMKVTFWCR</sequence>
<dbReference type="SUPFAM" id="SSF53067">
    <property type="entry name" value="Actin-like ATPase domain"/>
    <property type="match status" value="1"/>
</dbReference>
<accession>A0A412AUR3</accession>
<dbReference type="PANTHER" id="PTHR18964:SF149">
    <property type="entry name" value="BIFUNCTIONAL UDP-N-ACETYLGLUCOSAMINE 2-EPIMERASE_N-ACETYLMANNOSAMINE KINASE"/>
    <property type="match status" value="1"/>
</dbReference>
<dbReference type="Proteomes" id="UP000284751">
    <property type="component" value="Unassembled WGS sequence"/>
</dbReference>
<protein>
    <submittedName>
        <fullName evidence="4">ROK family transcriptional regulator</fullName>
    </submittedName>
</protein>
<evidence type="ECO:0000256" key="1">
    <source>
        <dbReference type="ARBA" id="ARBA00002486"/>
    </source>
</evidence>
<dbReference type="InterPro" id="IPR000600">
    <property type="entry name" value="ROK"/>
</dbReference>
<dbReference type="InterPro" id="IPR043129">
    <property type="entry name" value="ATPase_NBD"/>
</dbReference>
<comment type="function">
    <text evidence="1">Transcriptional repressor of xylose-utilizing enzymes.</text>
</comment>
<comment type="caution">
    <text evidence="4">The sequence shown here is derived from an EMBL/GenBank/DDBJ whole genome shotgun (WGS) entry which is preliminary data.</text>
</comment>
<evidence type="ECO:0000256" key="2">
    <source>
        <dbReference type="ARBA" id="ARBA00006479"/>
    </source>
</evidence>
<dbReference type="EMBL" id="QRTC01000069">
    <property type="protein sequence ID" value="RGQ35280.1"/>
    <property type="molecule type" value="Genomic_DNA"/>
</dbReference>
<reference evidence="4 5" key="1">
    <citation type="submission" date="2018-08" db="EMBL/GenBank/DDBJ databases">
        <title>A genome reference for cultivated species of the human gut microbiota.</title>
        <authorList>
            <person name="Zou Y."/>
            <person name="Xue W."/>
            <person name="Luo G."/>
        </authorList>
    </citation>
    <scope>NUCLEOTIDE SEQUENCE [LARGE SCALE GENOMIC DNA]</scope>
    <source>
        <strain evidence="4 5">AF28-26</strain>
    </source>
</reference>
<dbReference type="Gene3D" id="3.30.420.40">
    <property type="match status" value="1"/>
</dbReference>
<organism evidence="4 5">
    <name type="scientific">[Clostridium] leptum</name>
    <dbReference type="NCBI Taxonomy" id="1535"/>
    <lineage>
        <taxon>Bacteria</taxon>
        <taxon>Bacillati</taxon>
        <taxon>Bacillota</taxon>
        <taxon>Clostridia</taxon>
        <taxon>Eubacteriales</taxon>
        <taxon>Oscillospiraceae</taxon>
        <taxon>Oscillospiraceae incertae sedis</taxon>
    </lineage>
</organism>
<dbReference type="Gene3D" id="1.10.10.10">
    <property type="entry name" value="Winged helix-like DNA-binding domain superfamily/Winged helix DNA-binding domain"/>
    <property type="match status" value="1"/>
</dbReference>
<keyword evidence="3" id="KW-0119">Carbohydrate metabolism</keyword>
<dbReference type="PANTHER" id="PTHR18964">
    <property type="entry name" value="ROK (REPRESSOR, ORF, KINASE) FAMILY"/>
    <property type="match status" value="1"/>
</dbReference>
<dbReference type="SUPFAM" id="SSF46785">
    <property type="entry name" value="Winged helix' DNA-binding domain"/>
    <property type="match status" value="1"/>
</dbReference>
<name>A0A412AUR3_9FIRM</name>
<dbReference type="Pfam" id="PF13412">
    <property type="entry name" value="HTH_24"/>
    <property type="match status" value="1"/>
</dbReference>
<dbReference type="Pfam" id="PF00480">
    <property type="entry name" value="ROK"/>
    <property type="match status" value="1"/>
</dbReference>
<gene>
    <name evidence="4" type="ORF">DWY99_12785</name>
</gene>
<dbReference type="InterPro" id="IPR036388">
    <property type="entry name" value="WH-like_DNA-bd_sf"/>
</dbReference>
<dbReference type="InterPro" id="IPR036390">
    <property type="entry name" value="WH_DNA-bd_sf"/>
</dbReference>
<dbReference type="AlphaFoldDB" id="A0A412AUR3"/>
<dbReference type="GO" id="GO:0042732">
    <property type="term" value="P:D-xylose metabolic process"/>
    <property type="evidence" value="ECO:0007669"/>
    <property type="project" value="UniProtKB-KW"/>
</dbReference>
<comment type="similarity">
    <text evidence="2">Belongs to the ROK (NagC/XylR) family.</text>
</comment>